<evidence type="ECO:0000259" key="1">
    <source>
        <dbReference type="Pfam" id="PF18537"/>
    </source>
</evidence>
<feature type="domain" description="Carbon monoxide dehydrogenase subunit alpha ,N-terminal" evidence="1">
    <location>
        <begin position="29"/>
        <end position="75"/>
    </location>
</feature>
<dbReference type="InterPro" id="IPR011254">
    <property type="entry name" value="Prismane-like_sf"/>
</dbReference>
<reference evidence="2" key="1">
    <citation type="journal article" date="2015" name="Nature">
        <title>Complex archaea that bridge the gap between prokaryotes and eukaryotes.</title>
        <authorList>
            <person name="Spang A."/>
            <person name="Saw J.H."/>
            <person name="Jorgensen S.L."/>
            <person name="Zaremba-Niedzwiedzka K."/>
            <person name="Martijn J."/>
            <person name="Lind A.E."/>
            <person name="van Eijk R."/>
            <person name="Schleper C."/>
            <person name="Guy L."/>
            <person name="Ettema T.J."/>
        </authorList>
    </citation>
    <scope>NUCLEOTIDE SEQUENCE</scope>
</reference>
<organism evidence="2">
    <name type="scientific">marine sediment metagenome</name>
    <dbReference type="NCBI Taxonomy" id="412755"/>
    <lineage>
        <taxon>unclassified sequences</taxon>
        <taxon>metagenomes</taxon>
        <taxon>ecological metagenomes</taxon>
    </lineage>
</organism>
<dbReference type="Pfam" id="PF18537">
    <property type="entry name" value="CODH_A_N"/>
    <property type="match status" value="1"/>
</dbReference>
<dbReference type="Gene3D" id="1.10.8.190">
    <property type="entry name" value="Carbon monoxide dehydrogenase alpha subunit. Chain M, domain 1"/>
    <property type="match status" value="1"/>
</dbReference>
<dbReference type="SUPFAM" id="SSF56821">
    <property type="entry name" value="Prismane protein-like"/>
    <property type="match status" value="1"/>
</dbReference>
<comment type="caution">
    <text evidence="2">The sequence shown here is derived from an EMBL/GenBank/DDBJ whole genome shotgun (WGS) entry which is preliminary data.</text>
</comment>
<gene>
    <name evidence="2" type="ORF">LCGC14_2794290</name>
</gene>
<proteinExistence type="predicted"/>
<name>A0A0F9AYC0_9ZZZZ</name>
<dbReference type="GO" id="GO:0016491">
    <property type="term" value="F:oxidoreductase activity"/>
    <property type="evidence" value="ECO:0007669"/>
    <property type="project" value="InterPro"/>
</dbReference>
<sequence>GAGADERLATGDIRMAQLKELREKLKTDEEALAKVIDAKGKDEPVAYPNTAYFLPIMYLFLGQKVEKLARQSEAVPSGSLDIRKEFKSSLAEDTRHAKDDGGRALSRFQIMIKHDVLGEL</sequence>
<evidence type="ECO:0000313" key="2">
    <source>
        <dbReference type="EMBL" id="KKK83349.1"/>
    </source>
</evidence>
<dbReference type="AlphaFoldDB" id="A0A0F9AYC0"/>
<protein>
    <recommendedName>
        <fullName evidence="1">Carbon monoxide dehydrogenase subunit alpha,N-terminal domain-containing protein</fullName>
    </recommendedName>
</protein>
<accession>A0A0F9AYC0</accession>
<feature type="non-terminal residue" evidence="2">
    <location>
        <position position="1"/>
    </location>
</feature>
<dbReference type="InterPro" id="IPR041350">
    <property type="entry name" value="CODH_A_N"/>
</dbReference>
<dbReference type="EMBL" id="LAZR01052263">
    <property type="protein sequence ID" value="KKK83349.1"/>
    <property type="molecule type" value="Genomic_DNA"/>
</dbReference>